<dbReference type="AlphaFoldDB" id="A0A8H6R5E4"/>
<dbReference type="Proteomes" id="UP000660729">
    <property type="component" value="Unassembled WGS sequence"/>
</dbReference>
<dbReference type="InterPro" id="IPR050628">
    <property type="entry name" value="SNF2_RAD54_helicase_TF"/>
</dbReference>
<dbReference type="PANTHER" id="PTHR45626">
    <property type="entry name" value="TRANSCRIPTION TERMINATION FACTOR 2-RELATED"/>
    <property type="match status" value="1"/>
</dbReference>
<accession>A0A8H6R5E4</accession>
<protein>
    <submittedName>
        <fullName evidence="5">Putative SWI/SNF-related matrix-associated actin-dependent regulator of chromatin</fullName>
    </submittedName>
</protein>
<feature type="compositionally biased region" description="Low complexity" evidence="4">
    <location>
        <begin position="76"/>
        <end position="89"/>
    </location>
</feature>
<evidence type="ECO:0000256" key="2">
    <source>
        <dbReference type="ARBA" id="ARBA00022801"/>
    </source>
</evidence>
<evidence type="ECO:0000256" key="4">
    <source>
        <dbReference type="SAM" id="MobiDB-lite"/>
    </source>
</evidence>
<gene>
    <name evidence="5" type="ORF">HII31_13203</name>
</gene>
<dbReference type="SUPFAM" id="SSF52540">
    <property type="entry name" value="P-loop containing nucleoside triphosphate hydrolases"/>
    <property type="match status" value="1"/>
</dbReference>
<dbReference type="GO" id="GO:0008094">
    <property type="term" value="F:ATP-dependent activity, acting on DNA"/>
    <property type="evidence" value="ECO:0007669"/>
    <property type="project" value="TreeGrafter"/>
</dbReference>
<dbReference type="Gene3D" id="3.40.50.300">
    <property type="entry name" value="P-loop containing nucleotide triphosphate hydrolases"/>
    <property type="match status" value="1"/>
</dbReference>
<evidence type="ECO:0000313" key="6">
    <source>
        <dbReference type="Proteomes" id="UP000660729"/>
    </source>
</evidence>
<name>A0A8H6R5E4_9PEZI</name>
<dbReference type="CDD" id="cd18793">
    <property type="entry name" value="SF2_C_SNF"/>
    <property type="match status" value="1"/>
</dbReference>
<dbReference type="GO" id="GO:0005634">
    <property type="term" value="C:nucleus"/>
    <property type="evidence" value="ECO:0007669"/>
    <property type="project" value="TreeGrafter"/>
</dbReference>
<feature type="region of interest" description="Disordered" evidence="4">
    <location>
        <begin position="1"/>
        <end position="58"/>
    </location>
</feature>
<dbReference type="GO" id="GO:0005524">
    <property type="term" value="F:ATP binding"/>
    <property type="evidence" value="ECO:0007669"/>
    <property type="project" value="UniProtKB-KW"/>
</dbReference>
<evidence type="ECO:0000313" key="5">
    <source>
        <dbReference type="EMBL" id="KAF7185469.1"/>
    </source>
</evidence>
<sequence>MGTSTLDNAPADAVDNSWKTDTGAGGDAGGWQADGDTGGDNKDGVFSADNVSKHADGPHHDFGRFFGTICGRVADSASRPSMSDSSTRSDPIRVSHTASTGMGNAQAPRGSRVWAELDCLWQRNRSSGEAQDASRVVIIEPFWDPFVEEQAIDRVHRPNQTLDVKVFRLIIRGSVEERILELQEKERELANTTIEGSAKGMGNLSMKETLGLFKHDAENMGHANDREYWAKFGDDHSWKWCIESRAQQIKFLLPSNRMYPTFSTCNLSLLAEGTTSEI</sequence>
<feature type="region of interest" description="Disordered" evidence="4">
    <location>
        <begin position="76"/>
        <end position="108"/>
    </location>
</feature>
<dbReference type="InterPro" id="IPR049730">
    <property type="entry name" value="SNF2/RAD54-like_C"/>
</dbReference>
<keyword evidence="1" id="KW-0547">Nucleotide-binding</keyword>
<dbReference type="EMBL" id="JABCIY010000323">
    <property type="protein sequence ID" value="KAF7185469.1"/>
    <property type="molecule type" value="Genomic_DNA"/>
</dbReference>
<comment type="caution">
    <text evidence="5">The sequence shown here is derived from an EMBL/GenBank/DDBJ whole genome shotgun (WGS) entry which is preliminary data.</text>
</comment>
<keyword evidence="6" id="KW-1185">Reference proteome</keyword>
<organism evidence="5 6">
    <name type="scientific">Pseudocercospora fuligena</name>
    <dbReference type="NCBI Taxonomy" id="685502"/>
    <lineage>
        <taxon>Eukaryota</taxon>
        <taxon>Fungi</taxon>
        <taxon>Dikarya</taxon>
        <taxon>Ascomycota</taxon>
        <taxon>Pezizomycotina</taxon>
        <taxon>Dothideomycetes</taxon>
        <taxon>Dothideomycetidae</taxon>
        <taxon>Mycosphaerellales</taxon>
        <taxon>Mycosphaerellaceae</taxon>
        <taxon>Pseudocercospora</taxon>
    </lineage>
</organism>
<reference evidence="5" key="1">
    <citation type="submission" date="2020-04" db="EMBL/GenBank/DDBJ databases">
        <title>Draft genome resource of the tomato pathogen Pseudocercospora fuligena.</title>
        <authorList>
            <person name="Zaccaron A."/>
        </authorList>
    </citation>
    <scope>NUCLEOTIDE SEQUENCE</scope>
    <source>
        <strain evidence="5">PF001</strain>
    </source>
</reference>
<dbReference type="InterPro" id="IPR027417">
    <property type="entry name" value="P-loop_NTPase"/>
</dbReference>
<evidence type="ECO:0000256" key="1">
    <source>
        <dbReference type="ARBA" id="ARBA00022741"/>
    </source>
</evidence>
<proteinExistence type="predicted"/>
<dbReference type="GO" id="GO:0016787">
    <property type="term" value="F:hydrolase activity"/>
    <property type="evidence" value="ECO:0007669"/>
    <property type="project" value="UniProtKB-KW"/>
</dbReference>
<dbReference type="GO" id="GO:0006281">
    <property type="term" value="P:DNA repair"/>
    <property type="evidence" value="ECO:0007669"/>
    <property type="project" value="TreeGrafter"/>
</dbReference>
<keyword evidence="3" id="KW-0067">ATP-binding</keyword>
<keyword evidence="2" id="KW-0378">Hydrolase</keyword>
<dbReference type="PANTHER" id="PTHR45626:SF14">
    <property type="entry name" value="ATP-DEPENDENT DNA HELICASE (EUROFUNG)"/>
    <property type="match status" value="1"/>
</dbReference>
<dbReference type="OrthoDB" id="3648557at2759"/>
<evidence type="ECO:0000256" key="3">
    <source>
        <dbReference type="ARBA" id="ARBA00022840"/>
    </source>
</evidence>